<dbReference type="PANTHER" id="PTHR45641:SF19">
    <property type="entry name" value="NEPHROCYSTIN-3"/>
    <property type="match status" value="1"/>
</dbReference>
<accession>A0A814I700</accession>
<dbReference type="SUPFAM" id="SSF48452">
    <property type="entry name" value="TPR-like"/>
    <property type="match status" value="1"/>
</dbReference>
<keyword evidence="2 3" id="KW-0802">TPR repeat</keyword>
<comment type="caution">
    <text evidence="4">The sequence shown here is derived from an EMBL/GenBank/DDBJ whole genome shotgun (WGS) entry which is preliminary data.</text>
</comment>
<dbReference type="Proteomes" id="UP000663864">
    <property type="component" value="Unassembled WGS sequence"/>
</dbReference>
<dbReference type="AlphaFoldDB" id="A0A814I700"/>
<feature type="repeat" description="TPR" evidence="3">
    <location>
        <begin position="616"/>
        <end position="649"/>
    </location>
</feature>
<keyword evidence="1" id="KW-0677">Repeat</keyword>
<feature type="repeat" description="TPR" evidence="3">
    <location>
        <begin position="532"/>
        <end position="565"/>
    </location>
</feature>
<dbReference type="Pfam" id="PF13181">
    <property type="entry name" value="TPR_8"/>
    <property type="match status" value="1"/>
</dbReference>
<sequence>MTSKGSGIRVVVFDPYDRVHSTIRDAMIEPIESFYNSSSCISSIQQNSKDERAIILITTSTEDHVLQSFDALNSIEAILILSKSRREIDTLPSKVIGIYSRIENLLRVLFETFDTIELQLDANSILFHRQEDGSDNTDFYFYNIWKTHNTNQILTKKVFIEQARILFRSYRKIKSLINDFNISYKSSEVLYWLDKYNHPFPYHLLISNALRTHDQQILQLVHFFLNDLSQQMKPVPIGPSYNQVFFGTKLPISIVDRLEQQTSKDIIAFQCFLLATRSRTKALSAATQPTRRHKIANVLFKIDVSHALCAYINDSILINMATPFQITCVTRNTGSGGVQQLVTIVTLVSLDRKHREQLLGQFIQRQKAAGKTINDFIHQTIPLVRVDNNYTRESENKSDISKYSIPLYVVSVSKTSLDSLAVCDEETEADELIARGRWAQAVDALARIESPNVRVLNKQGCLLRERLQDLPSALECHQQALTKATDKGKAETLIYLGIVYHDMQQSAEALKYYSQALQWFEQEKPRDPAMIARCLVGLGNVHWARKELDQALDYTERALALREQEVKPKNNLDIAACLGNIGNILHDQGDFERALIYAKRAVDLLRSDGENDLRLAAALNNLGAMYQACGNYDKAREYFERALECLPDENHPYRTSTLNNIARLNNIEEEQT</sequence>
<dbReference type="InterPro" id="IPR019734">
    <property type="entry name" value="TPR_rpt"/>
</dbReference>
<evidence type="ECO:0000256" key="3">
    <source>
        <dbReference type="PROSITE-ProRule" id="PRU00339"/>
    </source>
</evidence>
<feature type="repeat" description="TPR" evidence="3">
    <location>
        <begin position="490"/>
        <end position="523"/>
    </location>
</feature>
<dbReference type="SMART" id="SM00028">
    <property type="entry name" value="TPR"/>
    <property type="match status" value="5"/>
</dbReference>
<organism evidence="4 5">
    <name type="scientific">Rotaria sordida</name>
    <dbReference type="NCBI Taxonomy" id="392033"/>
    <lineage>
        <taxon>Eukaryota</taxon>
        <taxon>Metazoa</taxon>
        <taxon>Spiralia</taxon>
        <taxon>Gnathifera</taxon>
        <taxon>Rotifera</taxon>
        <taxon>Eurotatoria</taxon>
        <taxon>Bdelloidea</taxon>
        <taxon>Philodinida</taxon>
        <taxon>Philodinidae</taxon>
        <taxon>Rotaria</taxon>
    </lineage>
</organism>
<evidence type="ECO:0000256" key="1">
    <source>
        <dbReference type="ARBA" id="ARBA00022737"/>
    </source>
</evidence>
<name>A0A814I700_9BILA</name>
<evidence type="ECO:0000313" key="4">
    <source>
        <dbReference type="EMBL" id="CAF1019576.1"/>
    </source>
</evidence>
<dbReference type="EMBL" id="CAJNOT010000554">
    <property type="protein sequence ID" value="CAF1019576.1"/>
    <property type="molecule type" value="Genomic_DNA"/>
</dbReference>
<evidence type="ECO:0000313" key="5">
    <source>
        <dbReference type="Proteomes" id="UP000663864"/>
    </source>
</evidence>
<dbReference type="InterPro" id="IPR011990">
    <property type="entry name" value="TPR-like_helical_dom_sf"/>
</dbReference>
<protein>
    <submittedName>
        <fullName evidence="4">Uncharacterized protein</fullName>
    </submittedName>
</protein>
<reference evidence="4" key="1">
    <citation type="submission" date="2021-02" db="EMBL/GenBank/DDBJ databases">
        <authorList>
            <person name="Nowell W R."/>
        </authorList>
    </citation>
    <scope>NUCLEOTIDE SEQUENCE</scope>
</reference>
<dbReference type="PANTHER" id="PTHR45641">
    <property type="entry name" value="TETRATRICOPEPTIDE REPEAT PROTEIN (AFU_ORTHOLOGUE AFUA_6G03870)"/>
    <property type="match status" value="1"/>
</dbReference>
<gene>
    <name evidence="4" type="ORF">ZHD862_LOCUS13464</name>
</gene>
<evidence type="ECO:0000256" key="2">
    <source>
        <dbReference type="ARBA" id="ARBA00022803"/>
    </source>
</evidence>
<proteinExistence type="predicted"/>
<dbReference type="Pfam" id="PF13424">
    <property type="entry name" value="TPR_12"/>
    <property type="match status" value="2"/>
</dbReference>
<dbReference type="Gene3D" id="1.25.40.10">
    <property type="entry name" value="Tetratricopeptide repeat domain"/>
    <property type="match status" value="2"/>
</dbReference>
<dbReference type="PROSITE" id="PS50005">
    <property type="entry name" value="TPR"/>
    <property type="match status" value="3"/>
</dbReference>
<dbReference type="PROSITE" id="PS50293">
    <property type="entry name" value="TPR_REGION"/>
    <property type="match status" value="1"/>
</dbReference>